<reference evidence="5" key="1">
    <citation type="submission" date="2016-10" db="EMBL/GenBank/DDBJ databases">
        <authorList>
            <person name="Varghese N."/>
            <person name="Submissions S."/>
        </authorList>
    </citation>
    <scope>NUCLEOTIDE SEQUENCE [LARGE SCALE GENOMIC DNA]</scope>
    <source>
        <strain evidence="5">DSM 17934</strain>
    </source>
</reference>
<keyword evidence="5" id="KW-1185">Reference proteome</keyword>
<dbReference type="NCBIfam" id="TIGR04183">
    <property type="entry name" value="Por_Secre_tail"/>
    <property type="match status" value="1"/>
</dbReference>
<dbReference type="Proteomes" id="UP000199702">
    <property type="component" value="Unassembled WGS sequence"/>
</dbReference>
<organism evidence="4 5">
    <name type="scientific">Flavobacterium terrigena</name>
    <dbReference type="NCBI Taxonomy" id="402734"/>
    <lineage>
        <taxon>Bacteria</taxon>
        <taxon>Pseudomonadati</taxon>
        <taxon>Bacteroidota</taxon>
        <taxon>Flavobacteriia</taxon>
        <taxon>Flavobacteriales</taxon>
        <taxon>Flavobacteriaceae</taxon>
        <taxon>Flavobacterium</taxon>
    </lineage>
</organism>
<dbReference type="AlphaFoldDB" id="A0A1H6VB48"/>
<evidence type="ECO:0000313" key="5">
    <source>
        <dbReference type="Proteomes" id="UP000199702"/>
    </source>
</evidence>
<dbReference type="Pfam" id="PF18962">
    <property type="entry name" value="Por_Secre_tail"/>
    <property type="match status" value="1"/>
</dbReference>
<dbReference type="RefSeq" id="WP_091312997.1">
    <property type="nucleotide sequence ID" value="NZ_CBCSJU010000006.1"/>
</dbReference>
<dbReference type="EMBL" id="FNYA01000005">
    <property type="protein sequence ID" value="SEJ01791.1"/>
    <property type="molecule type" value="Genomic_DNA"/>
</dbReference>
<evidence type="ECO:0000256" key="2">
    <source>
        <dbReference type="SAM" id="SignalP"/>
    </source>
</evidence>
<feature type="signal peptide" evidence="2">
    <location>
        <begin position="1"/>
        <end position="21"/>
    </location>
</feature>
<dbReference type="STRING" id="402734.SAMN05660918_2168"/>
<name>A0A1H6VB48_9FLAO</name>
<feature type="domain" description="Secretion system C-terminal sorting" evidence="3">
    <location>
        <begin position="42"/>
        <end position="111"/>
    </location>
</feature>
<sequence length="112" mass="12464">MAKNYIYIILLFLTFSLSAQAQEGKNGNVSKSQEPTIEGLSLYPNPNNTGKVYITSRLNLDKKVEVFDVLGKKVIDVTLYTKELNISNLNPGVYIIKIKEGDASATRKLIIN</sequence>
<gene>
    <name evidence="4" type="ORF">SAMN05660918_2168</name>
</gene>
<dbReference type="OrthoDB" id="862563at2"/>
<evidence type="ECO:0000313" key="4">
    <source>
        <dbReference type="EMBL" id="SEJ01791.1"/>
    </source>
</evidence>
<accession>A0A1H6VB48</accession>
<protein>
    <submittedName>
        <fullName evidence="4">Por secretion system C-terminal sorting domain-containing protein</fullName>
    </submittedName>
</protein>
<keyword evidence="1 2" id="KW-0732">Signal</keyword>
<dbReference type="InterPro" id="IPR026444">
    <property type="entry name" value="Secre_tail"/>
</dbReference>
<evidence type="ECO:0000259" key="3">
    <source>
        <dbReference type="Pfam" id="PF18962"/>
    </source>
</evidence>
<evidence type="ECO:0000256" key="1">
    <source>
        <dbReference type="ARBA" id="ARBA00022729"/>
    </source>
</evidence>
<proteinExistence type="predicted"/>
<feature type="chain" id="PRO_5011765847" evidence="2">
    <location>
        <begin position="22"/>
        <end position="112"/>
    </location>
</feature>